<dbReference type="InterPro" id="IPR017221">
    <property type="entry name" value="DUF34/NIF3_bac"/>
</dbReference>
<dbReference type="PIRSF" id="PIRSF037489">
    <property type="entry name" value="UCP037489_NIF3_YqfO"/>
    <property type="match status" value="1"/>
</dbReference>
<dbReference type="InterPro" id="IPR036069">
    <property type="entry name" value="DUF34/NIF3_sf"/>
</dbReference>
<evidence type="ECO:0000256" key="1">
    <source>
        <dbReference type="ARBA" id="ARBA00006964"/>
    </source>
</evidence>
<dbReference type="PANTHER" id="PTHR13799">
    <property type="entry name" value="NGG1 INTERACTING FACTOR 3"/>
    <property type="match status" value="1"/>
</dbReference>
<dbReference type="PANTHER" id="PTHR13799:SF14">
    <property type="entry name" value="GTP CYCLOHYDROLASE 1 TYPE 2 HOMOLOG"/>
    <property type="match status" value="1"/>
</dbReference>
<dbReference type="Pfam" id="PF01784">
    <property type="entry name" value="DUF34_NIF3"/>
    <property type="match status" value="1"/>
</dbReference>
<proteinExistence type="inferred from homology"/>
<dbReference type="NCBIfam" id="TIGR00486">
    <property type="entry name" value="YbgI_SA1388"/>
    <property type="match status" value="1"/>
</dbReference>
<gene>
    <name evidence="7" type="ORF">ACFO3F_08550</name>
</gene>
<dbReference type="InterPro" id="IPR002678">
    <property type="entry name" value="DUF34/NIF3"/>
</dbReference>
<keyword evidence="4 5" id="KW-0479">Metal-binding</keyword>
<dbReference type="SUPFAM" id="SSF102705">
    <property type="entry name" value="NIF3 (NGG1p interacting factor 3)-like"/>
    <property type="match status" value="1"/>
</dbReference>
<comment type="subunit">
    <text evidence="2">Homohexamer.</text>
</comment>
<dbReference type="RefSeq" id="WP_122823759.1">
    <property type="nucleotide sequence ID" value="NZ_CP033325.1"/>
</dbReference>
<evidence type="ECO:0000256" key="2">
    <source>
        <dbReference type="ARBA" id="ARBA00011643"/>
    </source>
</evidence>
<protein>
    <recommendedName>
        <fullName evidence="3 5">GTP cyclohydrolase 1 type 2 homolog</fullName>
    </recommendedName>
</protein>
<dbReference type="InterPro" id="IPR015867">
    <property type="entry name" value="N-reg_PII/ATP_PRibTrfase_C"/>
</dbReference>
<evidence type="ECO:0000256" key="3">
    <source>
        <dbReference type="ARBA" id="ARBA00022112"/>
    </source>
</evidence>
<accession>A0ABV9D9K2</accession>
<organism evidence="7 8">
    <name type="scientific">Georgenia faecalis</name>
    <dbReference type="NCBI Taxonomy" id="2483799"/>
    <lineage>
        <taxon>Bacteria</taxon>
        <taxon>Bacillati</taxon>
        <taxon>Actinomycetota</taxon>
        <taxon>Actinomycetes</taxon>
        <taxon>Micrococcales</taxon>
        <taxon>Bogoriellaceae</taxon>
        <taxon>Georgenia</taxon>
    </lineage>
</organism>
<reference evidence="8" key="1">
    <citation type="journal article" date="2019" name="Int. J. Syst. Evol. Microbiol.">
        <title>The Global Catalogue of Microorganisms (GCM) 10K type strain sequencing project: providing services to taxonomists for standard genome sequencing and annotation.</title>
        <authorList>
            <consortium name="The Broad Institute Genomics Platform"/>
            <consortium name="The Broad Institute Genome Sequencing Center for Infectious Disease"/>
            <person name="Wu L."/>
            <person name="Ma J."/>
        </authorList>
    </citation>
    <scope>NUCLEOTIDE SEQUENCE [LARGE SCALE GENOMIC DNA]</scope>
    <source>
        <strain evidence="8">JCM 3369</strain>
    </source>
</reference>
<dbReference type="Gene3D" id="3.40.1390.30">
    <property type="entry name" value="NIF3 (NGG1p interacting factor 3)-like"/>
    <property type="match status" value="1"/>
</dbReference>
<comment type="caution">
    <text evidence="7">The sequence shown here is derived from an EMBL/GenBank/DDBJ whole genome shotgun (WGS) entry which is preliminary data.</text>
</comment>
<feature type="region of interest" description="Disordered" evidence="6">
    <location>
        <begin position="376"/>
        <end position="402"/>
    </location>
</feature>
<evidence type="ECO:0000256" key="6">
    <source>
        <dbReference type="SAM" id="MobiDB-lite"/>
    </source>
</evidence>
<sequence>MTHQLTLADVIGMLERRYPPGTAESWDAVGLVAGDPDRPVRKVMLAVDPVLDVAREALAWGADLLLTHHPLYLRGTHGVGADTPKGRVVHELIRGGCALYVAHTNADNAAGGVAEALAEALGIEDLRPLVAQPRTVLDAVATYVPVSHTEGVLDALAEAGAGTLGAYERSAFVVGGSGTFRPVTGADPTIGAVGEVVTVAEERLEMVVPRGRRQEAIAALRAAHPYEEPAFSVVELAPEDGPTGTGRIGTLREPATLRAFAERVAAALPATAQGIRVSGDLDADVRTVAVCGGSGDSLLGTVRALGADVYVTADLRHHPTSEARDGGRPFLVDAAHWASEWPWLPRAAEALEQDARSTGAALETRVSTRVTDPWTITLGRRDAGPGDPATHPDHPTDEGADQ</sequence>
<keyword evidence="8" id="KW-1185">Reference proteome</keyword>
<dbReference type="EMBL" id="JBHSGF010000005">
    <property type="protein sequence ID" value="MFC4555296.1"/>
    <property type="molecule type" value="Genomic_DNA"/>
</dbReference>
<evidence type="ECO:0000313" key="7">
    <source>
        <dbReference type="EMBL" id="MFC4555296.1"/>
    </source>
</evidence>
<feature type="compositionally biased region" description="Basic and acidic residues" evidence="6">
    <location>
        <begin position="379"/>
        <end position="402"/>
    </location>
</feature>
<evidence type="ECO:0000313" key="8">
    <source>
        <dbReference type="Proteomes" id="UP001595955"/>
    </source>
</evidence>
<dbReference type="Proteomes" id="UP001595955">
    <property type="component" value="Unassembled WGS sequence"/>
</dbReference>
<evidence type="ECO:0000256" key="5">
    <source>
        <dbReference type="PIRNR" id="PIRNR037489"/>
    </source>
</evidence>
<name>A0ABV9D9K2_9MICO</name>
<dbReference type="Gene3D" id="3.30.70.120">
    <property type="match status" value="1"/>
</dbReference>
<comment type="similarity">
    <text evidence="1 5">Belongs to the GTP cyclohydrolase I type 2/NIF3 family.</text>
</comment>
<evidence type="ECO:0000256" key="4">
    <source>
        <dbReference type="ARBA" id="ARBA00022723"/>
    </source>
</evidence>